<evidence type="ECO:0000313" key="10">
    <source>
        <dbReference type="Proteomes" id="UP001497512"/>
    </source>
</evidence>
<keyword evidence="3 6" id="KW-0547">Nucleotide-binding</keyword>
<dbReference type="InterPro" id="IPR010632">
    <property type="entry name" value="DUF1221"/>
</dbReference>
<gene>
    <name evidence="9" type="ORF">CSSPTR1EN2_LOCUS4481</name>
</gene>
<keyword evidence="2" id="KW-0808">Transferase</keyword>
<feature type="region of interest" description="Disordered" evidence="7">
    <location>
        <begin position="188"/>
        <end position="213"/>
    </location>
</feature>
<dbReference type="Proteomes" id="UP001497512">
    <property type="component" value="Chromosome 12"/>
</dbReference>
<dbReference type="InterPro" id="IPR011009">
    <property type="entry name" value="Kinase-like_dom_sf"/>
</dbReference>
<keyword evidence="1" id="KW-0723">Serine/threonine-protein kinase</keyword>
<accession>A0ABP0TJX9</accession>
<dbReference type="InterPro" id="IPR000719">
    <property type="entry name" value="Prot_kinase_dom"/>
</dbReference>
<dbReference type="InterPro" id="IPR017441">
    <property type="entry name" value="Protein_kinase_ATP_BS"/>
</dbReference>
<reference evidence="9" key="1">
    <citation type="submission" date="2024-02" db="EMBL/GenBank/DDBJ databases">
        <authorList>
            <consortium name="ELIXIR-Norway"/>
            <consortium name="Elixir Norway"/>
        </authorList>
    </citation>
    <scope>NUCLEOTIDE SEQUENCE</scope>
</reference>
<dbReference type="InterPro" id="IPR008271">
    <property type="entry name" value="Ser/Thr_kinase_AS"/>
</dbReference>
<dbReference type="Pfam" id="PF07714">
    <property type="entry name" value="PK_Tyr_Ser-Thr"/>
    <property type="match status" value="1"/>
</dbReference>
<feature type="binding site" evidence="6">
    <location>
        <position position="284"/>
    </location>
    <ligand>
        <name>ATP</name>
        <dbReference type="ChEBI" id="CHEBI:30616"/>
    </ligand>
</feature>
<evidence type="ECO:0000256" key="7">
    <source>
        <dbReference type="SAM" id="MobiDB-lite"/>
    </source>
</evidence>
<keyword evidence="5 6" id="KW-0067">ATP-binding</keyword>
<evidence type="ECO:0000256" key="5">
    <source>
        <dbReference type="ARBA" id="ARBA00022840"/>
    </source>
</evidence>
<dbReference type="PANTHER" id="PTHR44329">
    <property type="entry name" value="SERINE/THREONINE-PROTEIN KINASE TNNI3K-RELATED"/>
    <property type="match status" value="1"/>
</dbReference>
<protein>
    <recommendedName>
        <fullName evidence="8">Protein kinase domain-containing protein</fullName>
    </recommendedName>
</protein>
<dbReference type="InterPro" id="IPR001245">
    <property type="entry name" value="Ser-Thr/Tyr_kinase_cat_dom"/>
</dbReference>
<dbReference type="PANTHER" id="PTHR44329:SF260">
    <property type="entry name" value="PROTEIN KINASE DOMAIN-CONTAINING PROTEIN"/>
    <property type="match status" value="1"/>
</dbReference>
<dbReference type="Pfam" id="PF06760">
    <property type="entry name" value="DUF1221"/>
    <property type="match status" value="1"/>
</dbReference>
<dbReference type="CDD" id="cd13999">
    <property type="entry name" value="STKc_MAP3K-like"/>
    <property type="match status" value="1"/>
</dbReference>
<dbReference type="Gene3D" id="3.30.200.20">
    <property type="entry name" value="Phosphorylase Kinase, domain 1"/>
    <property type="match status" value="1"/>
</dbReference>
<sequence length="1126" mass="127121">MADDYFQLSWDVVQKLLLLKNNQLVQLNKIQCGLLTDKLSETLANVRAEIDSLPPRKQAAFCKQQCREALQELYRVVTEAAIIIRGCCDQDWLTAAVKLINNTEAFVDPFFQLEWCASVIAVLVADQRLATNADNHHHHRNLQRHHSVADQKIEGSSAQQCVSKMETIRSMLKPAALEDHGSLAKRLQAERAAQKTSSTHGKKAVLGSDAAEEHHDRQEVKIVANMLKLKPTSFDNNSNASKKVAAAFLPNIEPTDLTFVKRIGGGSFGDVFEVRWLGQRFAKKTFQGFENESFKQEAAILAGLSHPHIVRLFGISIDRRHGCSLVMELMSEDLRACIMNRTISHDQAPFELAVALDIMLQIAEGMEYLHHRRITHRDLKSSNILVNPVQCLEMAKAGYVRAKVADFGLAKTKDTSATFSLQSMVGTTRWRAPELFEMRNSDFVGESADQTSGATGPPHRRYPMKADVYSYAVTCSEILTGDIPFKDEKLADLSERIKYAGVRPHLPASVPPYLASLIERSWDADPSKRPSFSQICGELRHLKASLLIGGEQLVQSLRTSTYSAREWRERKTMYQAFLAAADVEEYRRSESVTRVLLIGSPTSSGSEKKFMGRLCNNSNSNNSTMLQQFHNDIQEQQRNSAASEDHDHDAAAVRCNVQNIDNAWKHPTLPLCIHVSQGISDNMNAGGHGSSRQVLDQIGNFLKKKNSDWTSSSWLARWQVLLRKGWFQDRDHGRPIQKLNNNRVHVVWLLYSPHESVHVEWARLKDELAIYELPVQIVLDTQLLPDTYHHHYQAEYYDSADPITIAEHNLQKNFLDKRGFMFPNVRALQDQFIIVPPDQTLSSSRSSQDYNSLAHPQQDRVFSEDEDEQLLIRQQERRIRHEATRQLTHLDPKALWASAEVIKTIANIQQTAEVICDIASRLGKRGTNIAIAPFMMLPRRYTLGQSGIFTLRCLCKIWEVPKPMEAAMLKKTASWELGETQNDIGSAPGKATSLSLPRAAAPHEPTSPTPALSLADGRYLHFSVRVAGVILYCKARHPKGWIQDGFLSTDYMLEFNSFYSAYHNQFDELTKNTHYGISFQFLHSLFASSDHKLAGANLKQQLQTSLEDFFVDVLNRTDFSSDDLVQ</sequence>
<keyword evidence="4" id="KW-0418">Kinase</keyword>
<evidence type="ECO:0000256" key="3">
    <source>
        <dbReference type="ARBA" id="ARBA00022741"/>
    </source>
</evidence>
<dbReference type="SUPFAM" id="SSF56112">
    <property type="entry name" value="Protein kinase-like (PK-like)"/>
    <property type="match status" value="1"/>
</dbReference>
<dbReference type="EMBL" id="OZ019904">
    <property type="protein sequence ID" value="CAK9198527.1"/>
    <property type="molecule type" value="Genomic_DNA"/>
</dbReference>
<evidence type="ECO:0000256" key="4">
    <source>
        <dbReference type="ARBA" id="ARBA00022777"/>
    </source>
</evidence>
<dbReference type="SMART" id="SM00220">
    <property type="entry name" value="S_TKc"/>
    <property type="match status" value="1"/>
</dbReference>
<dbReference type="InterPro" id="IPR051681">
    <property type="entry name" value="Ser/Thr_Kinases-Pseudokinases"/>
</dbReference>
<evidence type="ECO:0000313" key="9">
    <source>
        <dbReference type="EMBL" id="CAK9198527.1"/>
    </source>
</evidence>
<keyword evidence="10" id="KW-1185">Reference proteome</keyword>
<organism evidence="9 10">
    <name type="scientific">Sphagnum troendelagicum</name>
    <dbReference type="NCBI Taxonomy" id="128251"/>
    <lineage>
        <taxon>Eukaryota</taxon>
        <taxon>Viridiplantae</taxon>
        <taxon>Streptophyta</taxon>
        <taxon>Embryophyta</taxon>
        <taxon>Bryophyta</taxon>
        <taxon>Sphagnophytina</taxon>
        <taxon>Sphagnopsida</taxon>
        <taxon>Sphagnales</taxon>
        <taxon>Sphagnaceae</taxon>
        <taxon>Sphagnum</taxon>
    </lineage>
</organism>
<dbReference type="PROSITE" id="PS00108">
    <property type="entry name" value="PROTEIN_KINASE_ST"/>
    <property type="match status" value="1"/>
</dbReference>
<proteinExistence type="predicted"/>
<feature type="region of interest" description="Disordered" evidence="7">
    <location>
        <begin position="982"/>
        <end position="1008"/>
    </location>
</feature>
<dbReference type="Gene3D" id="1.10.510.10">
    <property type="entry name" value="Transferase(Phosphotransferase) domain 1"/>
    <property type="match status" value="1"/>
</dbReference>
<evidence type="ECO:0000256" key="6">
    <source>
        <dbReference type="PROSITE-ProRule" id="PRU10141"/>
    </source>
</evidence>
<feature type="domain" description="Protein kinase" evidence="8">
    <location>
        <begin position="257"/>
        <end position="544"/>
    </location>
</feature>
<dbReference type="PROSITE" id="PS00107">
    <property type="entry name" value="PROTEIN_KINASE_ATP"/>
    <property type="match status" value="1"/>
</dbReference>
<dbReference type="PROSITE" id="PS50011">
    <property type="entry name" value="PROTEIN_KINASE_DOM"/>
    <property type="match status" value="1"/>
</dbReference>
<evidence type="ECO:0000256" key="1">
    <source>
        <dbReference type="ARBA" id="ARBA00022527"/>
    </source>
</evidence>
<name>A0ABP0TJX9_9BRYO</name>
<evidence type="ECO:0000256" key="2">
    <source>
        <dbReference type="ARBA" id="ARBA00022679"/>
    </source>
</evidence>
<evidence type="ECO:0000259" key="8">
    <source>
        <dbReference type="PROSITE" id="PS50011"/>
    </source>
</evidence>